<evidence type="ECO:0000313" key="6">
    <source>
        <dbReference type="EMBL" id="MBO8456946.1"/>
    </source>
</evidence>
<keyword evidence="2 6" id="KW-0067">ATP-binding</keyword>
<evidence type="ECO:0000256" key="3">
    <source>
        <dbReference type="ARBA" id="ARBA00038088"/>
    </source>
</evidence>
<dbReference type="InterPro" id="IPR027417">
    <property type="entry name" value="P-loop_NTPase"/>
</dbReference>
<dbReference type="SMART" id="SM00382">
    <property type="entry name" value="AAA"/>
    <property type="match status" value="1"/>
</dbReference>
<accession>A0A9D9N1F9</accession>
<protein>
    <recommendedName>
        <fullName evidence="4">Uncharacterized AAA domain-containing protein ycf46</fullName>
    </recommendedName>
</protein>
<evidence type="ECO:0000256" key="1">
    <source>
        <dbReference type="ARBA" id="ARBA00022741"/>
    </source>
</evidence>
<evidence type="ECO:0000259" key="5">
    <source>
        <dbReference type="SMART" id="SM00382"/>
    </source>
</evidence>
<dbReference type="CDD" id="cd19481">
    <property type="entry name" value="RecA-like_protease"/>
    <property type="match status" value="1"/>
</dbReference>
<dbReference type="Proteomes" id="UP000823638">
    <property type="component" value="Unassembled WGS sequence"/>
</dbReference>
<sequence>MGGSQLIVKNMEFIRVLPAWAQEFSYKYCSQTANLYFLYGNIRDFLPHKMNEGDFLFVKIQKYISEVLFDNKDIIIFYDRSSGVTFCTPEMEREYIRTMALTFPEAQGDDFVSSDPEKSFFYLEKYFTITIPKQKRIVLIIDYAETIVPAGDISQMDDADRFCLVTLNRWAHEPEFTEGDVSIILLTENITDISPKLAVSPSTIKVEIPFPDEQVRILFLKFLEKQGLLILERGVTPERLGPLTAGLNLLNMNQLAALSYQAEVPISLEYLKQRKKEIIEKEACGLLEFLETEHDLSYISGHDFVKKRFKRSAKAIKQGRLDVLPMGYLISGPIGTGKSFMVSAFAGEIGIPMVQMKNFRSKWQGATESNLEKVLSILKAMAPVAVMVDEADAFLGDRNSDGDSGTSSRVFAQIASFMGNTEYRGKIIWFLITCRPDLLPIDLKRQGRAEEHLALFYPETLEEKEALVEVLQKKLDIKMNKFPLGDVLKKMDFPVSGADIEAVLVRAKMNASVEGRIIVTREDLEETIRDFIPPSYPYEIELQNLVAVLECTSREMVPVKYRKMDRSSLAREIQELKQLLGDNQS</sequence>
<evidence type="ECO:0000256" key="2">
    <source>
        <dbReference type="ARBA" id="ARBA00022840"/>
    </source>
</evidence>
<dbReference type="EMBL" id="JADIMM010000023">
    <property type="protein sequence ID" value="MBO8456946.1"/>
    <property type="molecule type" value="Genomic_DNA"/>
</dbReference>
<dbReference type="SUPFAM" id="SSF52540">
    <property type="entry name" value="P-loop containing nucleoside triphosphate hydrolases"/>
    <property type="match status" value="1"/>
</dbReference>
<reference evidence="6" key="1">
    <citation type="submission" date="2020-10" db="EMBL/GenBank/DDBJ databases">
        <authorList>
            <person name="Gilroy R."/>
        </authorList>
    </citation>
    <scope>NUCLEOTIDE SEQUENCE</scope>
    <source>
        <strain evidence="6">10532</strain>
    </source>
</reference>
<evidence type="ECO:0000313" key="7">
    <source>
        <dbReference type="Proteomes" id="UP000823638"/>
    </source>
</evidence>
<dbReference type="Pfam" id="PF00004">
    <property type="entry name" value="AAA"/>
    <property type="match status" value="1"/>
</dbReference>
<dbReference type="InterPro" id="IPR052381">
    <property type="entry name" value="AAA_domain_protein"/>
</dbReference>
<dbReference type="Gene3D" id="3.40.50.300">
    <property type="entry name" value="P-loop containing nucleotide triphosphate hydrolases"/>
    <property type="match status" value="1"/>
</dbReference>
<organism evidence="6 7">
    <name type="scientific">Candidatus Gallitreponema excrementavium</name>
    <dbReference type="NCBI Taxonomy" id="2840840"/>
    <lineage>
        <taxon>Bacteria</taxon>
        <taxon>Pseudomonadati</taxon>
        <taxon>Spirochaetota</taxon>
        <taxon>Spirochaetia</taxon>
        <taxon>Spirochaetales</taxon>
        <taxon>Candidatus Gallitreponema</taxon>
    </lineage>
</organism>
<dbReference type="InterPro" id="IPR003593">
    <property type="entry name" value="AAA+_ATPase"/>
</dbReference>
<evidence type="ECO:0000256" key="4">
    <source>
        <dbReference type="ARBA" id="ARBA00040480"/>
    </source>
</evidence>
<name>A0A9D9N1F9_9SPIR</name>
<dbReference type="InterPro" id="IPR003959">
    <property type="entry name" value="ATPase_AAA_core"/>
</dbReference>
<comment type="similarity">
    <text evidence="3">Belongs to the AAA ATPase family. Highly divergent.</text>
</comment>
<dbReference type="GO" id="GO:0005524">
    <property type="term" value="F:ATP binding"/>
    <property type="evidence" value="ECO:0007669"/>
    <property type="project" value="UniProtKB-KW"/>
</dbReference>
<dbReference type="AlphaFoldDB" id="A0A9D9N1F9"/>
<gene>
    <name evidence="6" type="ORF">IAA81_01810</name>
</gene>
<dbReference type="PANTHER" id="PTHR42960:SF1">
    <property type="entry name" value="YCF46 PROTEIN"/>
    <property type="match status" value="1"/>
</dbReference>
<reference evidence="6" key="2">
    <citation type="journal article" date="2021" name="PeerJ">
        <title>Extensive microbial diversity within the chicken gut microbiome revealed by metagenomics and culture.</title>
        <authorList>
            <person name="Gilroy R."/>
            <person name="Ravi A."/>
            <person name="Getino M."/>
            <person name="Pursley I."/>
            <person name="Horton D.L."/>
            <person name="Alikhan N.F."/>
            <person name="Baker D."/>
            <person name="Gharbi K."/>
            <person name="Hall N."/>
            <person name="Watson M."/>
            <person name="Adriaenssens E.M."/>
            <person name="Foster-Nyarko E."/>
            <person name="Jarju S."/>
            <person name="Secka A."/>
            <person name="Antonio M."/>
            <person name="Oren A."/>
            <person name="Chaudhuri R.R."/>
            <person name="La Ragione R."/>
            <person name="Hildebrand F."/>
            <person name="Pallen M.J."/>
        </authorList>
    </citation>
    <scope>NUCLEOTIDE SEQUENCE</scope>
    <source>
        <strain evidence="6">10532</strain>
    </source>
</reference>
<dbReference type="GO" id="GO:0016887">
    <property type="term" value="F:ATP hydrolysis activity"/>
    <property type="evidence" value="ECO:0007669"/>
    <property type="project" value="InterPro"/>
</dbReference>
<keyword evidence="1" id="KW-0547">Nucleotide-binding</keyword>
<proteinExistence type="inferred from homology"/>
<dbReference type="PANTHER" id="PTHR42960">
    <property type="entry name" value="YCF46 PROTEIN"/>
    <property type="match status" value="1"/>
</dbReference>
<feature type="domain" description="AAA+ ATPase" evidence="5">
    <location>
        <begin position="324"/>
        <end position="459"/>
    </location>
</feature>
<comment type="caution">
    <text evidence="6">The sequence shown here is derived from an EMBL/GenBank/DDBJ whole genome shotgun (WGS) entry which is preliminary data.</text>
</comment>